<dbReference type="InterPro" id="IPR036236">
    <property type="entry name" value="Znf_C2H2_sf"/>
</dbReference>
<keyword evidence="4 9" id="KW-0863">Zinc-finger</keyword>
<feature type="transmembrane region" description="Helical" evidence="10">
    <location>
        <begin position="190"/>
        <end position="211"/>
    </location>
</feature>
<dbReference type="SMART" id="SM00355">
    <property type="entry name" value="ZnF_C2H2"/>
    <property type="match status" value="5"/>
</dbReference>
<keyword evidence="8" id="KW-0539">Nucleus</keyword>
<dbReference type="GO" id="GO:0006357">
    <property type="term" value="P:regulation of transcription by RNA polymerase II"/>
    <property type="evidence" value="ECO:0007669"/>
    <property type="project" value="TreeGrafter"/>
</dbReference>
<feature type="domain" description="C2H2-type" evidence="11">
    <location>
        <begin position="126"/>
        <end position="156"/>
    </location>
</feature>
<feature type="domain" description="C2H2-type" evidence="11">
    <location>
        <begin position="163"/>
        <end position="188"/>
    </location>
</feature>
<dbReference type="FunFam" id="3.30.160.60:FF:000100">
    <property type="entry name" value="Zinc finger 45-like"/>
    <property type="match status" value="1"/>
</dbReference>
<dbReference type="InterPro" id="IPR051061">
    <property type="entry name" value="Zinc_finger_trans_reg"/>
</dbReference>
<dbReference type="Gene3D" id="3.30.160.60">
    <property type="entry name" value="Classic Zinc Finger"/>
    <property type="match status" value="4"/>
</dbReference>
<dbReference type="AlphaFoldDB" id="A0A5B9MRW5"/>
<keyword evidence="10" id="KW-0812">Transmembrane</keyword>
<evidence type="ECO:0000259" key="11">
    <source>
        <dbReference type="PROSITE" id="PS50157"/>
    </source>
</evidence>
<evidence type="ECO:0000313" key="12">
    <source>
        <dbReference type="EMBL" id="QEG03099.1"/>
    </source>
</evidence>
<evidence type="ECO:0000256" key="8">
    <source>
        <dbReference type="ARBA" id="ARBA00023242"/>
    </source>
</evidence>
<keyword evidence="10" id="KW-0472">Membrane</keyword>
<keyword evidence="10" id="KW-1133">Transmembrane helix</keyword>
<dbReference type="PROSITE" id="PS50157">
    <property type="entry name" value="ZINC_FINGER_C2H2_2"/>
    <property type="match status" value="5"/>
</dbReference>
<dbReference type="GO" id="GO:0005730">
    <property type="term" value="C:nucleolus"/>
    <property type="evidence" value="ECO:0007669"/>
    <property type="project" value="TreeGrafter"/>
</dbReference>
<comment type="subcellular location">
    <subcellularLocation>
        <location evidence="1">Nucleus</location>
    </subcellularLocation>
</comment>
<evidence type="ECO:0000256" key="5">
    <source>
        <dbReference type="ARBA" id="ARBA00022833"/>
    </source>
</evidence>
<keyword evidence="7" id="KW-0804">Transcription</keyword>
<keyword evidence="6" id="KW-0805">Transcription regulation</keyword>
<sequence>METQAMKETDEERLIFRDIRRYYCEHCGICRSKKSLLRSHILSHHKDELQKVKLDEVDAFKAASQKVQHTCEECGASFWKPAYLAQHMRSHSVERPFACPVEDCFFSFRRKDHLNRHLLKHEGKVFDCPVQSCNRTFSFQGNMKRHVKELHDDDCPYEGKKQYVCDEPGCGKTFKFASKLKKHEDSHSKYYFILFTLSPFLRCLLLLKVLYLCSTVSFHVYGNIIYYNV</sequence>
<dbReference type="EMBL" id="MK470622">
    <property type="protein sequence ID" value="QEG03099.1"/>
    <property type="molecule type" value="mRNA"/>
</dbReference>
<dbReference type="SUPFAM" id="SSF57667">
    <property type="entry name" value="beta-beta-alpha zinc fingers"/>
    <property type="match status" value="3"/>
</dbReference>
<dbReference type="GO" id="GO:0003700">
    <property type="term" value="F:DNA-binding transcription factor activity"/>
    <property type="evidence" value="ECO:0007669"/>
    <property type="project" value="TreeGrafter"/>
</dbReference>
<evidence type="ECO:0000256" key="9">
    <source>
        <dbReference type="PROSITE-ProRule" id="PRU00042"/>
    </source>
</evidence>
<keyword evidence="2" id="KW-0479">Metal-binding</keyword>
<name>A0A5B9MRW5_CYMEN</name>
<dbReference type="InterPro" id="IPR013087">
    <property type="entry name" value="Znf_C2H2_type"/>
</dbReference>
<organism evidence="12">
    <name type="scientific">Cymbidium ensifolium</name>
    <name type="common">Orchid</name>
    <name type="synonym">Epidendrum ensifolium</name>
    <dbReference type="NCBI Taxonomy" id="78740"/>
    <lineage>
        <taxon>Eukaryota</taxon>
        <taxon>Viridiplantae</taxon>
        <taxon>Streptophyta</taxon>
        <taxon>Embryophyta</taxon>
        <taxon>Tracheophyta</taxon>
        <taxon>Spermatophyta</taxon>
        <taxon>Magnoliopsida</taxon>
        <taxon>Liliopsida</taxon>
        <taxon>Asparagales</taxon>
        <taxon>Orchidaceae</taxon>
        <taxon>Epidendroideae</taxon>
        <taxon>Cymbidieae</taxon>
        <taxon>Cymbidiinae</taxon>
        <taxon>Cymbidium</taxon>
    </lineage>
</organism>
<protein>
    <submittedName>
        <fullName evidence="12">Transcription factor IIIA-like isoform X1</fullName>
    </submittedName>
</protein>
<feature type="domain" description="C2H2-type" evidence="11">
    <location>
        <begin position="22"/>
        <end position="49"/>
    </location>
</feature>
<evidence type="ECO:0000256" key="2">
    <source>
        <dbReference type="ARBA" id="ARBA00022723"/>
    </source>
</evidence>
<dbReference type="PANTHER" id="PTHR46179">
    <property type="entry name" value="ZINC FINGER PROTEIN"/>
    <property type="match status" value="1"/>
</dbReference>
<reference evidence="12" key="1">
    <citation type="journal article" date="2015" name="PLoS ONE">
        <title>Digital Gene Expression Analysis Based on De Novo Transcriptome Assembly Reveals New Genes Associated with Floral Organ Differentiation of the Orchid Plant Cymbidium ensifolium.</title>
        <authorList>
            <person name="Yang F."/>
            <person name="Zhu G."/>
        </authorList>
    </citation>
    <scope>NUCLEOTIDE SEQUENCE</scope>
</reference>
<dbReference type="PROSITE" id="PS00028">
    <property type="entry name" value="ZINC_FINGER_C2H2_1"/>
    <property type="match status" value="4"/>
</dbReference>
<feature type="domain" description="C2H2-type" evidence="11">
    <location>
        <begin position="69"/>
        <end position="96"/>
    </location>
</feature>
<evidence type="ECO:0000256" key="4">
    <source>
        <dbReference type="ARBA" id="ARBA00022771"/>
    </source>
</evidence>
<feature type="domain" description="C2H2-type" evidence="11">
    <location>
        <begin position="97"/>
        <end position="126"/>
    </location>
</feature>
<dbReference type="GO" id="GO:0008270">
    <property type="term" value="F:zinc ion binding"/>
    <property type="evidence" value="ECO:0007669"/>
    <property type="project" value="UniProtKB-KW"/>
</dbReference>
<accession>A0A5B9MRW5</accession>
<evidence type="ECO:0000256" key="10">
    <source>
        <dbReference type="SAM" id="Phobius"/>
    </source>
</evidence>
<proteinExistence type="evidence at transcript level"/>
<dbReference type="PANTHER" id="PTHR46179:SF13">
    <property type="entry name" value="C2H2-TYPE DOMAIN-CONTAINING PROTEIN"/>
    <property type="match status" value="1"/>
</dbReference>
<keyword evidence="3" id="KW-0677">Repeat</keyword>
<evidence type="ECO:0000256" key="6">
    <source>
        <dbReference type="ARBA" id="ARBA00023015"/>
    </source>
</evidence>
<keyword evidence="5" id="KW-0862">Zinc</keyword>
<evidence type="ECO:0000256" key="7">
    <source>
        <dbReference type="ARBA" id="ARBA00023163"/>
    </source>
</evidence>
<evidence type="ECO:0000256" key="1">
    <source>
        <dbReference type="ARBA" id="ARBA00004123"/>
    </source>
</evidence>
<dbReference type="Pfam" id="PF00096">
    <property type="entry name" value="zf-C2H2"/>
    <property type="match status" value="4"/>
</dbReference>
<evidence type="ECO:0000256" key="3">
    <source>
        <dbReference type="ARBA" id="ARBA00022737"/>
    </source>
</evidence>
<dbReference type="GO" id="GO:0080084">
    <property type="term" value="F:5S rDNA binding"/>
    <property type="evidence" value="ECO:0007669"/>
    <property type="project" value="TreeGrafter"/>
</dbReference>